<protein>
    <submittedName>
        <fullName evidence="9">Cytochrome P450</fullName>
    </submittedName>
</protein>
<evidence type="ECO:0000313" key="10">
    <source>
        <dbReference type="Proteomes" id="UP000319213"/>
    </source>
</evidence>
<dbReference type="FunFam" id="1.10.630.10:FF:000018">
    <property type="entry name" value="Cytochrome P450 monooxygenase"/>
    <property type="match status" value="1"/>
</dbReference>
<accession>A0A543IZ56</accession>
<comment type="caution">
    <text evidence="9">The sequence shown here is derived from an EMBL/GenBank/DDBJ whole genome shotgun (WGS) entry which is preliminary data.</text>
</comment>
<dbReference type="CDD" id="cd11030">
    <property type="entry name" value="CYP105-like"/>
    <property type="match status" value="1"/>
</dbReference>
<dbReference type="PANTHER" id="PTHR46696">
    <property type="entry name" value="P450, PUTATIVE (EUROFUNG)-RELATED"/>
    <property type="match status" value="1"/>
</dbReference>
<dbReference type="GO" id="GO:0020037">
    <property type="term" value="F:heme binding"/>
    <property type="evidence" value="ECO:0007669"/>
    <property type="project" value="InterPro"/>
</dbReference>
<dbReference type="Proteomes" id="UP000319213">
    <property type="component" value="Unassembled WGS sequence"/>
</dbReference>
<dbReference type="RefSeq" id="WP_142259814.1">
    <property type="nucleotide sequence ID" value="NZ_BMPV01000001.1"/>
</dbReference>
<evidence type="ECO:0000256" key="4">
    <source>
        <dbReference type="ARBA" id="ARBA00023002"/>
    </source>
</evidence>
<dbReference type="InterPro" id="IPR036396">
    <property type="entry name" value="Cyt_P450_sf"/>
</dbReference>
<dbReference type="PRINTS" id="PR00385">
    <property type="entry name" value="P450"/>
</dbReference>
<keyword evidence="6 7" id="KW-0503">Monooxygenase</keyword>
<reference evidence="9 10" key="1">
    <citation type="submission" date="2019-06" db="EMBL/GenBank/DDBJ databases">
        <title>Sequencing the genomes of 1000 actinobacteria strains.</title>
        <authorList>
            <person name="Klenk H.-P."/>
        </authorList>
    </citation>
    <scope>NUCLEOTIDE SEQUENCE [LARGE SCALE GENOMIC DNA]</scope>
    <source>
        <strain evidence="9 10">DSM 43186</strain>
    </source>
</reference>
<evidence type="ECO:0000256" key="5">
    <source>
        <dbReference type="ARBA" id="ARBA00023004"/>
    </source>
</evidence>
<dbReference type="PANTHER" id="PTHR46696:SF1">
    <property type="entry name" value="CYTOCHROME P450 YJIB-RELATED"/>
    <property type="match status" value="1"/>
</dbReference>
<keyword evidence="10" id="KW-1185">Reference proteome</keyword>
<dbReference type="SUPFAM" id="SSF48264">
    <property type="entry name" value="Cytochrome P450"/>
    <property type="match status" value="1"/>
</dbReference>
<keyword evidence="3 7" id="KW-0479">Metal-binding</keyword>
<comment type="similarity">
    <text evidence="1 7">Belongs to the cytochrome P450 family.</text>
</comment>
<sequence length="403" mass="44804">MTRTTRRPTAEAVTFPTARQRPLDPPDELGRWRQEAPLLRLAYPDGHLGWLATRFSTVRAVLADPRFSNRAELTHVPVGRSARELSLLRFPPGMFLRMDPPEHTRYRRLLTGQFTVRRMRLLEPRIARIAAGLLEEMAAAGPPADLVRAYALPIPSLVICELLGVPYRDHERFQRDSATLLSLERGPEEKLVALDGLIAYLADLVRHKRDEPGDDLLSGLVASGGLTEEEIAGVASLLLIAGHETTANMIALGAFTLLQHPDQLAAVRDDPETAGTAAEELLRYLTIVHIGPTRTALEDVELEGHTIRAGETVTVSLSAANRDPEWFDRPDELDVRRPPAPHLAFGHGVHQCLGQQLARIELRIALPALLRRFPDLRLAVTPGEVPMRTDMNIYGVHRLPVTW</sequence>
<evidence type="ECO:0000256" key="8">
    <source>
        <dbReference type="SAM" id="MobiDB-lite"/>
    </source>
</evidence>
<evidence type="ECO:0000256" key="6">
    <source>
        <dbReference type="ARBA" id="ARBA00023033"/>
    </source>
</evidence>
<dbReference type="InterPro" id="IPR001128">
    <property type="entry name" value="Cyt_P450"/>
</dbReference>
<dbReference type="EMBL" id="VFPQ01000001">
    <property type="protein sequence ID" value="TQM75864.1"/>
    <property type="molecule type" value="Genomic_DNA"/>
</dbReference>
<dbReference type="GO" id="GO:0005506">
    <property type="term" value="F:iron ion binding"/>
    <property type="evidence" value="ECO:0007669"/>
    <property type="project" value="InterPro"/>
</dbReference>
<gene>
    <name evidence="9" type="ORF">FHX40_2586</name>
</gene>
<keyword evidence="5 7" id="KW-0408">Iron</keyword>
<dbReference type="PRINTS" id="PR00359">
    <property type="entry name" value="BP450"/>
</dbReference>
<dbReference type="GO" id="GO:0004497">
    <property type="term" value="F:monooxygenase activity"/>
    <property type="evidence" value="ECO:0007669"/>
    <property type="project" value="UniProtKB-KW"/>
</dbReference>
<organism evidence="9 10">
    <name type="scientific">Thermopolyspora flexuosa</name>
    <dbReference type="NCBI Taxonomy" id="103836"/>
    <lineage>
        <taxon>Bacteria</taxon>
        <taxon>Bacillati</taxon>
        <taxon>Actinomycetota</taxon>
        <taxon>Actinomycetes</taxon>
        <taxon>Streptosporangiales</taxon>
        <taxon>Streptosporangiaceae</taxon>
        <taxon>Thermopolyspora</taxon>
    </lineage>
</organism>
<keyword evidence="2 7" id="KW-0349">Heme</keyword>
<evidence type="ECO:0000256" key="2">
    <source>
        <dbReference type="ARBA" id="ARBA00022617"/>
    </source>
</evidence>
<dbReference type="InterPro" id="IPR002397">
    <property type="entry name" value="Cyt_P450_B"/>
</dbReference>
<dbReference type="GO" id="GO:0016705">
    <property type="term" value="F:oxidoreductase activity, acting on paired donors, with incorporation or reduction of molecular oxygen"/>
    <property type="evidence" value="ECO:0007669"/>
    <property type="project" value="InterPro"/>
</dbReference>
<evidence type="ECO:0000313" key="9">
    <source>
        <dbReference type="EMBL" id="TQM75864.1"/>
    </source>
</evidence>
<keyword evidence="4 7" id="KW-0560">Oxidoreductase</keyword>
<dbReference type="InterPro" id="IPR017972">
    <property type="entry name" value="Cyt_P450_CS"/>
</dbReference>
<dbReference type="OrthoDB" id="4133219at2"/>
<evidence type="ECO:0000256" key="1">
    <source>
        <dbReference type="ARBA" id="ARBA00010617"/>
    </source>
</evidence>
<proteinExistence type="inferred from homology"/>
<dbReference type="Gene3D" id="1.10.630.10">
    <property type="entry name" value="Cytochrome P450"/>
    <property type="match status" value="1"/>
</dbReference>
<dbReference type="AlphaFoldDB" id="A0A543IZ56"/>
<dbReference type="Pfam" id="PF00067">
    <property type="entry name" value="p450"/>
    <property type="match status" value="1"/>
</dbReference>
<dbReference type="PROSITE" id="PS00086">
    <property type="entry name" value="CYTOCHROME_P450"/>
    <property type="match status" value="1"/>
</dbReference>
<evidence type="ECO:0000256" key="7">
    <source>
        <dbReference type="RuleBase" id="RU000461"/>
    </source>
</evidence>
<evidence type="ECO:0000256" key="3">
    <source>
        <dbReference type="ARBA" id="ARBA00022723"/>
    </source>
</evidence>
<feature type="region of interest" description="Disordered" evidence="8">
    <location>
        <begin position="1"/>
        <end position="29"/>
    </location>
</feature>
<name>A0A543IZ56_9ACTN</name>